<gene>
    <name evidence="1" type="ORF">PISMIDRAFT_566361</name>
</gene>
<dbReference type="AlphaFoldDB" id="A0A0C9ZMV5"/>
<organism evidence="1 2">
    <name type="scientific">Pisolithus microcarpus 441</name>
    <dbReference type="NCBI Taxonomy" id="765257"/>
    <lineage>
        <taxon>Eukaryota</taxon>
        <taxon>Fungi</taxon>
        <taxon>Dikarya</taxon>
        <taxon>Basidiomycota</taxon>
        <taxon>Agaricomycotina</taxon>
        <taxon>Agaricomycetes</taxon>
        <taxon>Agaricomycetidae</taxon>
        <taxon>Boletales</taxon>
        <taxon>Sclerodermatineae</taxon>
        <taxon>Pisolithaceae</taxon>
        <taxon>Pisolithus</taxon>
    </lineage>
</organism>
<sequence>MRWNAVRRYFKSLCCERSRCYTSISPLVIHTWTAEEALEELLPTFSPFSMLNSAFSASSPPYTRNCFQGAQAPGSLIAIMSISLHVIRIIE</sequence>
<dbReference type="HOGENOM" id="CLU_2427900_0_0_1"/>
<dbReference type="Proteomes" id="UP000054018">
    <property type="component" value="Unassembled WGS sequence"/>
</dbReference>
<proteinExistence type="predicted"/>
<reference evidence="2" key="2">
    <citation type="submission" date="2015-01" db="EMBL/GenBank/DDBJ databases">
        <title>Evolutionary Origins and Diversification of the Mycorrhizal Mutualists.</title>
        <authorList>
            <consortium name="DOE Joint Genome Institute"/>
            <consortium name="Mycorrhizal Genomics Consortium"/>
            <person name="Kohler A."/>
            <person name="Kuo A."/>
            <person name="Nagy L.G."/>
            <person name="Floudas D."/>
            <person name="Copeland A."/>
            <person name="Barry K.W."/>
            <person name="Cichocki N."/>
            <person name="Veneault-Fourrey C."/>
            <person name="LaButti K."/>
            <person name="Lindquist E.A."/>
            <person name="Lipzen A."/>
            <person name="Lundell T."/>
            <person name="Morin E."/>
            <person name="Murat C."/>
            <person name="Riley R."/>
            <person name="Ohm R."/>
            <person name="Sun H."/>
            <person name="Tunlid A."/>
            <person name="Henrissat B."/>
            <person name="Grigoriev I.V."/>
            <person name="Hibbett D.S."/>
            <person name="Martin F."/>
        </authorList>
    </citation>
    <scope>NUCLEOTIDE SEQUENCE [LARGE SCALE GENOMIC DNA]</scope>
    <source>
        <strain evidence="2">441</strain>
    </source>
</reference>
<protein>
    <submittedName>
        <fullName evidence="1">Uncharacterized protein</fullName>
    </submittedName>
</protein>
<dbReference type="EMBL" id="KN833755">
    <property type="protein sequence ID" value="KIK21133.1"/>
    <property type="molecule type" value="Genomic_DNA"/>
</dbReference>
<accession>A0A0C9ZMV5</accession>
<name>A0A0C9ZMV5_9AGAM</name>
<evidence type="ECO:0000313" key="1">
    <source>
        <dbReference type="EMBL" id="KIK21133.1"/>
    </source>
</evidence>
<evidence type="ECO:0000313" key="2">
    <source>
        <dbReference type="Proteomes" id="UP000054018"/>
    </source>
</evidence>
<keyword evidence="2" id="KW-1185">Reference proteome</keyword>
<reference evidence="1 2" key="1">
    <citation type="submission" date="2014-04" db="EMBL/GenBank/DDBJ databases">
        <authorList>
            <consortium name="DOE Joint Genome Institute"/>
            <person name="Kuo A."/>
            <person name="Kohler A."/>
            <person name="Costa M.D."/>
            <person name="Nagy L.G."/>
            <person name="Floudas D."/>
            <person name="Copeland A."/>
            <person name="Barry K.W."/>
            <person name="Cichocki N."/>
            <person name="Veneault-Fourrey C."/>
            <person name="LaButti K."/>
            <person name="Lindquist E.A."/>
            <person name="Lipzen A."/>
            <person name="Lundell T."/>
            <person name="Morin E."/>
            <person name="Murat C."/>
            <person name="Sun H."/>
            <person name="Tunlid A."/>
            <person name="Henrissat B."/>
            <person name="Grigoriev I.V."/>
            <person name="Hibbett D.S."/>
            <person name="Martin F."/>
            <person name="Nordberg H.P."/>
            <person name="Cantor M.N."/>
            <person name="Hua S.X."/>
        </authorList>
    </citation>
    <scope>NUCLEOTIDE SEQUENCE [LARGE SCALE GENOMIC DNA]</scope>
    <source>
        <strain evidence="1 2">441</strain>
    </source>
</reference>